<dbReference type="EMBL" id="BOOQ01000040">
    <property type="protein sequence ID" value="GII49248.1"/>
    <property type="molecule type" value="Genomic_DNA"/>
</dbReference>
<dbReference type="SUPFAM" id="SSF46785">
    <property type="entry name" value="Winged helix' DNA-binding domain"/>
    <property type="match status" value="1"/>
</dbReference>
<dbReference type="InterPro" id="IPR036388">
    <property type="entry name" value="WH-like_DNA-bd_sf"/>
</dbReference>
<keyword evidence="4" id="KW-1185">Reference proteome</keyword>
<dbReference type="InterPro" id="IPR001845">
    <property type="entry name" value="HTH_ArsR_DNA-bd_dom"/>
</dbReference>
<feature type="domain" description="HTH arsR-type" evidence="2">
    <location>
        <begin position="51"/>
        <end position="145"/>
    </location>
</feature>
<name>A0A8J3XU97_9ACTN</name>
<dbReference type="Gene3D" id="1.10.10.10">
    <property type="entry name" value="Winged helix-like DNA-binding domain superfamily/Winged helix DNA-binding domain"/>
    <property type="match status" value="1"/>
</dbReference>
<reference evidence="3" key="1">
    <citation type="submission" date="2021-01" db="EMBL/GenBank/DDBJ databases">
        <title>Whole genome shotgun sequence of Planotetraspora silvatica NBRC 100141.</title>
        <authorList>
            <person name="Komaki H."/>
            <person name="Tamura T."/>
        </authorList>
    </citation>
    <scope>NUCLEOTIDE SEQUENCE</scope>
    <source>
        <strain evidence="3">NBRC 100141</strain>
    </source>
</reference>
<feature type="region of interest" description="Disordered" evidence="1">
    <location>
        <begin position="150"/>
        <end position="173"/>
    </location>
</feature>
<sequence length="173" mass="19481">MCHARNARRATFRCEAKRVPPLPVDGTSSPGGPIPEWLSNHLTIEPSQRIVKYVPKYELDRVFQALADTTRRSMVERLVRGPASVSDLARPLDMSLPAVMQHLQVLEACGLVRSGKTGRVRTCHIEPEVLRAAEEWITRQRTSWERSLDRLGDYLTEDPQAAPGQEPENRSTS</sequence>
<dbReference type="PANTHER" id="PTHR38600">
    <property type="entry name" value="TRANSCRIPTIONAL REGULATORY PROTEIN"/>
    <property type="match status" value="1"/>
</dbReference>
<dbReference type="PANTHER" id="PTHR38600:SF2">
    <property type="entry name" value="SLL0088 PROTEIN"/>
    <property type="match status" value="1"/>
</dbReference>
<organism evidence="3 4">
    <name type="scientific">Planotetraspora silvatica</name>
    <dbReference type="NCBI Taxonomy" id="234614"/>
    <lineage>
        <taxon>Bacteria</taxon>
        <taxon>Bacillati</taxon>
        <taxon>Actinomycetota</taxon>
        <taxon>Actinomycetes</taxon>
        <taxon>Streptosporangiales</taxon>
        <taxon>Streptosporangiaceae</taxon>
        <taxon>Planotetraspora</taxon>
    </lineage>
</organism>
<evidence type="ECO:0000313" key="4">
    <source>
        <dbReference type="Proteomes" id="UP000644610"/>
    </source>
</evidence>
<dbReference type="InterPro" id="IPR011991">
    <property type="entry name" value="ArsR-like_HTH"/>
</dbReference>
<gene>
    <name evidence="3" type="ORF">Psi02_56720</name>
</gene>
<dbReference type="SMART" id="SM00418">
    <property type="entry name" value="HTH_ARSR"/>
    <property type="match status" value="1"/>
</dbReference>
<evidence type="ECO:0000256" key="1">
    <source>
        <dbReference type="SAM" id="MobiDB-lite"/>
    </source>
</evidence>
<evidence type="ECO:0000259" key="2">
    <source>
        <dbReference type="PROSITE" id="PS50987"/>
    </source>
</evidence>
<protein>
    <recommendedName>
        <fullName evidence="2">HTH arsR-type domain-containing protein</fullName>
    </recommendedName>
</protein>
<dbReference type="GO" id="GO:0003700">
    <property type="term" value="F:DNA-binding transcription factor activity"/>
    <property type="evidence" value="ECO:0007669"/>
    <property type="project" value="InterPro"/>
</dbReference>
<dbReference type="NCBIfam" id="NF033788">
    <property type="entry name" value="HTH_metalloreg"/>
    <property type="match status" value="1"/>
</dbReference>
<dbReference type="InterPro" id="IPR036390">
    <property type="entry name" value="WH_DNA-bd_sf"/>
</dbReference>
<dbReference type="PRINTS" id="PR00778">
    <property type="entry name" value="HTHARSR"/>
</dbReference>
<dbReference type="Proteomes" id="UP000644610">
    <property type="component" value="Unassembled WGS sequence"/>
</dbReference>
<accession>A0A8J3XU97</accession>
<dbReference type="AlphaFoldDB" id="A0A8J3XU97"/>
<proteinExistence type="predicted"/>
<dbReference type="Pfam" id="PF12840">
    <property type="entry name" value="HTH_20"/>
    <property type="match status" value="1"/>
</dbReference>
<dbReference type="PROSITE" id="PS50987">
    <property type="entry name" value="HTH_ARSR_2"/>
    <property type="match status" value="1"/>
</dbReference>
<comment type="caution">
    <text evidence="3">The sequence shown here is derived from an EMBL/GenBank/DDBJ whole genome shotgun (WGS) entry which is preliminary data.</text>
</comment>
<dbReference type="CDD" id="cd00090">
    <property type="entry name" value="HTH_ARSR"/>
    <property type="match status" value="1"/>
</dbReference>
<evidence type="ECO:0000313" key="3">
    <source>
        <dbReference type="EMBL" id="GII49248.1"/>
    </source>
</evidence>